<dbReference type="EMBL" id="LATX01001880">
    <property type="protein sequence ID" value="KTB36833.1"/>
    <property type="molecule type" value="Genomic_DNA"/>
</dbReference>
<evidence type="ECO:0000256" key="1">
    <source>
        <dbReference type="SAM" id="Coils"/>
    </source>
</evidence>
<feature type="coiled-coil region" evidence="1">
    <location>
        <begin position="54"/>
        <end position="81"/>
    </location>
</feature>
<feature type="transmembrane region" description="Helical" evidence="2">
    <location>
        <begin position="20"/>
        <end position="39"/>
    </location>
</feature>
<keyword evidence="2" id="KW-1133">Transmembrane helix</keyword>
<dbReference type="Proteomes" id="UP000054988">
    <property type="component" value="Unassembled WGS sequence"/>
</dbReference>
<gene>
    <name evidence="3" type="ORF">WG66_10570</name>
</gene>
<name>A0A0W0FKI6_MONRR</name>
<proteinExistence type="predicted"/>
<keyword evidence="2" id="KW-0812">Transmembrane</keyword>
<evidence type="ECO:0000313" key="3">
    <source>
        <dbReference type="EMBL" id="KTB36833.1"/>
    </source>
</evidence>
<reference evidence="3 4" key="1">
    <citation type="submission" date="2015-12" db="EMBL/GenBank/DDBJ databases">
        <title>Draft genome sequence of Moniliophthora roreri, the causal agent of frosty pod rot of cacao.</title>
        <authorList>
            <person name="Aime M.C."/>
            <person name="Diaz-Valderrama J.R."/>
            <person name="Kijpornyongpan T."/>
            <person name="Phillips-Mora W."/>
        </authorList>
    </citation>
    <scope>NUCLEOTIDE SEQUENCE [LARGE SCALE GENOMIC DNA]</scope>
    <source>
        <strain evidence="3 4">MCA 2952</strain>
    </source>
</reference>
<protein>
    <submittedName>
        <fullName evidence="3">Uncharacterized protein</fullName>
    </submittedName>
</protein>
<keyword evidence="2" id="KW-0472">Membrane</keyword>
<accession>A0A0W0FKI6</accession>
<sequence length="349" mass="41190">MYPHIPFPSTPITSFFDTLAAISSVLVVSSVLIIILEIFSRRHESTEIVHLRQINELHDHCRQLEEKLAAKEHQYDDLKSLAAASHAKYIQLERHFLSKEEHYERRCRQLEEANQSLYSHILARKEEQHQMDLRPFALFAERLLMMNRVWQQEKSIGSLRTSLVVRKRALNENAFEGFRDRLLLSNVIWRQQLELGKIKMENQRLRQNMVRGITKAAKQMVLDTRREGLIEEFVKELIDELDADKKALVALKDQHEQEVMEINGDWFRDYRKLLREVEELRLAKASKDIEQHISNEMEDRLLRRLAALKSVKAREPRQSLAVVYRPRTTSQTGRVVKDVHSPTLPPWRH</sequence>
<evidence type="ECO:0000256" key="2">
    <source>
        <dbReference type="SAM" id="Phobius"/>
    </source>
</evidence>
<dbReference type="AlphaFoldDB" id="A0A0W0FKI6"/>
<comment type="caution">
    <text evidence="3">The sequence shown here is derived from an EMBL/GenBank/DDBJ whole genome shotgun (WGS) entry which is preliminary data.</text>
</comment>
<dbReference type="eggNOG" id="ENOG502RCD3">
    <property type="taxonomic scope" value="Eukaryota"/>
</dbReference>
<evidence type="ECO:0000313" key="4">
    <source>
        <dbReference type="Proteomes" id="UP000054988"/>
    </source>
</evidence>
<organism evidence="3 4">
    <name type="scientific">Moniliophthora roreri</name>
    <name type="common">Frosty pod rot fungus</name>
    <name type="synonym">Monilia roreri</name>
    <dbReference type="NCBI Taxonomy" id="221103"/>
    <lineage>
        <taxon>Eukaryota</taxon>
        <taxon>Fungi</taxon>
        <taxon>Dikarya</taxon>
        <taxon>Basidiomycota</taxon>
        <taxon>Agaricomycotina</taxon>
        <taxon>Agaricomycetes</taxon>
        <taxon>Agaricomycetidae</taxon>
        <taxon>Agaricales</taxon>
        <taxon>Marasmiineae</taxon>
        <taxon>Marasmiaceae</taxon>
        <taxon>Moniliophthora</taxon>
    </lineage>
</organism>
<keyword evidence="1" id="KW-0175">Coiled coil</keyword>